<dbReference type="EMBL" id="CP000268">
    <property type="protein sequence ID" value="ABD71943.1"/>
    <property type="molecule type" value="Genomic_DNA"/>
</dbReference>
<name>Q21QK2_ALBFT</name>
<keyword evidence="1" id="KW-1133">Transmembrane helix</keyword>
<keyword evidence="3" id="KW-1185">Reference proteome</keyword>
<dbReference type="RefSeq" id="WP_011458796.1">
    <property type="nucleotide sequence ID" value="NC_007901.1"/>
</dbReference>
<proteinExistence type="predicted"/>
<protein>
    <submittedName>
        <fullName evidence="2">Uncharacterized protein</fullName>
    </submittedName>
</protein>
<geneLocation type="plasmid" evidence="3">
    <name>pDSM15236</name>
</geneLocation>
<keyword evidence="1" id="KW-0812">Transmembrane</keyword>
<evidence type="ECO:0000313" key="2">
    <source>
        <dbReference type="EMBL" id="ABD71943.1"/>
    </source>
</evidence>
<evidence type="ECO:0000256" key="1">
    <source>
        <dbReference type="SAM" id="Phobius"/>
    </source>
</evidence>
<evidence type="ECO:0000313" key="3">
    <source>
        <dbReference type="Proteomes" id="UP000008332"/>
    </source>
</evidence>
<dbReference type="Proteomes" id="UP000008332">
    <property type="component" value="Plasmid unnamed1"/>
</dbReference>
<organism evidence="2 3">
    <name type="scientific">Albidiferax ferrireducens (strain ATCC BAA-621 / DSM 15236 / T118)</name>
    <name type="common">Rhodoferax ferrireducens</name>
    <dbReference type="NCBI Taxonomy" id="338969"/>
    <lineage>
        <taxon>Bacteria</taxon>
        <taxon>Pseudomonadati</taxon>
        <taxon>Pseudomonadota</taxon>
        <taxon>Betaproteobacteria</taxon>
        <taxon>Burkholderiales</taxon>
        <taxon>Comamonadaceae</taxon>
        <taxon>Rhodoferax</taxon>
    </lineage>
</organism>
<sequence>MTSTTQKTNFSSRIVNATGLIYTIVYLIAAAWVGTQIWVYNAGWYLTATNQLGPQWQQSVTSYCLRQIKGCRSVTFDMDYLSSLGWSSGGFVAVKRRVNVTMDAGMEAYDAINTFIEPTYRDHVSIIVHKSKGAK</sequence>
<keyword evidence="2" id="KW-0614">Plasmid</keyword>
<reference evidence="3" key="1">
    <citation type="submission" date="2006-02" db="EMBL/GenBank/DDBJ databases">
        <title>Complete sequence of plasmid 1 of Rhodoferax ferrireducens DSM 15236.</title>
        <authorList>
            <person name="Copeland A."/>
            <person name="Lucas S."/>
            <person name="Lapidus A."/>
            <person name="Barry K."/>
            <person name="Detter J.C."/>
            <person name="Glavina del Rio T."/>
            <person name="Hammon N."/>
            <person name="Israni S."/>
            <person name="Pitluck S."/>
            <person name="Brettin T."/>
            <person name="Bruce D."/>
            <person name="Han C."/>
            <person name="Tapia R."/>
            <person name="Gilna P."/>
            <person name="Kiss H."/>
            <person name="Schmutz J."/>
            <person name="Larimer F."/>
            <person name="Land M."/>
            <person name="Kyrpides N."/>
            <person name="Ivanova N."/>
            <person name="Richardson P."/>
        </authorList>
    </citation>
    <scope>NUCLEOTIDE SEQUENCE [LARGE SCALE GENOMIC DNA]</scope>
    <source>
        <strain evidence="3">ATCC BAA-621 / DSM 15236 / T118</strain>
        <plasmid evidence="3">Plasmid pDSM15236</plasmid>
    </source>
</reference>
<gene>
    <name evidence="2" type="ordered locus">Rfer_4256</name>
</gene>
<accession>Q21QK2</accession>
<feature type="transmembrane region" description="Helical" evidence="1">
    <location>
        <begin position="20"/>
        <end position="40"/>
    </location>
</feature>
<dbReference type="HOGENOM" id="CLU_1884150_0_0_4"/>
<dbReference type="KEGG" id="rfr:Rfer_4256"/>
<keyword evidence="1" id="KW-0472">Membrane</keyword>
<dbReference type="AlphaFoldDB" id="Q21QK2"/>